<dbReference type="EMBL" id="JBCLYO010000028">
    <property type="protein sequence ID" value="KAL0077333.1"/>
    <property type="molecule type" value="Genomic_DNA"/>
</dbReference>
<dbReference type="Gene3D" id="1.10.10.60">
    <property type="entry name" value="Homeodomain-like"/>
    <property type="match status" value="2"/>
</dbReference>
<dbReference type="Pfam" id="PF21884">
    <property type="entry name" value="ZUO1-like_ZHD"/>
    <property type="match status" value="1"/>
</dbReference>
<evidence type="ECO:0000259" key="3">
    <source>
        <dbReference type="PROSITE" id="PS50090"/>
    </source>
</evidence>
<dbReference type="SUPFAM" id="SSF46565">
    <property type="entry name" value="Chaperone J-domain"/>
    <property type="match status" value="1"/>
</dbReference>
<feature type="domain" description="J" evidence="2">
    <location>
        <begin position="37"/>
        <end position="107"/>
    </location>
</feature>
<dbReference type="InterPro" id="IPR009057">
    <property type="entry name" value="Homeodomain-like_sf"/>
</dbReference>
<feature type="region of interest" description="Disordered" evidence="1">
    <location>
        <begin position="374"/>
        <end position="397"/>
    </location>
</feature>
<dbReference type="Pfam" id="PF00226">
    <property type="entry name" value="DnaJ"/>
    <property type="match status" value="1"/>
</dbReference>
<evidence type="ECO:0008006" key="6">
    <source>
        <dbReference type="Google" id="ProtNLM"/>
    </source>
</evidence>
<gene>
    <name evidence="4" type="ORF">J3Q64DRAFT_1769011</name>
</gene>
<proteinExistence type="predicted"/>
<dbReference type="InterPro" id="IPR054076">
    <property type="entry name" value="ZUO1-like_ZHD"/>
</dbReference>
<sequence length="681" mass="76907">MQNSLTDPNAASLDFEEWPVETRSLLNLDPKEWKKHDLYAILGLGKLRIKATPEQIKLAYERKAEKHHPDNKTTAKSNTNDTFYQCVNKAYEILSDPVQRRLYDSIDYGMTDSQIPKIGKDDDFFATYGAIFEHEARFSNKDDIPDIGNMDSTQEEATKFYDFWYNFDSWRSYDYLDRDEAEGETRDEQILIEKKNRLERAQKKKEDTMRVQSIIERMQATDPRTKRFKEEKKREKEDKKRAREEAQRIAEEQRKKEEEEERIRKEEEEEAKRKQAVEDKKLKDRQKKVLKKERKAIKALIDERLPTTTDIAEEIQNTELNAIFEPMDLEETVAWKKELEAVSKEQTLAKILEKVLALVVAGKLKASAFSQFKVEEPKPEPVKEEANAQDKSSSNDWDTSELSFLIKAMKKYPVGTVNRWQTVADYVVMHSGMKPRSEEEIIAKVAELKKGASLDEDEKSRLQYNKKHNDDQYINDVPTLKYEATSEAKPAAPKVAKPVAAKPAGPKMVPMVVKVGGKPVAAKTVPMVVKMATKPAAAAKPAPAKPVAAPVKPAAAPVKPVAAPVKPAGAPAPAAAVKPQTTPAPTAVKPAVVLTPVAAEKPVEDAVKPGAKVNESPKPWTSDEQTMLESAMKTYPPSWSGEGERWDNIASMVEGRTKKECKQRVKALIELIRAKRNGSPE</sequence>
<dbReference type="PROSITE" id="PS50090">
    <property type="entry name" value="MYB_LIKE"/>
    <property type="match status" value="1"/>
</dbReference>
<dbReference type="SMART" id="SM00271">
    <property type="entry name" value="DnaJ"/>
    <property type="match status" value="1"/>
</dbReference>
<comment type="caution">
    <text evidence="4">The sequence shown here is derived from an EMBL/GenBank/DDBJ whole genome shotgun (WGS) entry which is preliminary data.</text>
</comment>
<dbReference type="InterPro" id="IPR044634">
    <property type="entry name" value="Zuotin/DnaJC2"/>
</dbReference>
<feature type="compositionally biased region" description="Basic and acidic residues" evidence="1">
    <location>
        <begin position="374"/>
        <end position="388"/>
    </location>
</feature>
<dbReference type="InterPro" id="IPR001623">
    <property type="entry name" value="DnaJ_domain"/>
</dbReference>
<evidence type="ECO:0000313" key="4">
    <source>
        <dbReference type="EMBL" id="KAL0077333.1"/>
    </source>
</evidence>
<dbReference type="InterPro" id="IPR036869">
    <property type="entry name" value="J_dom_sf"/>
</dbReference>
<protein>
    <recommendedName>
        <fullName evidence="6">DnaJ homolog subfamily C member 2</fullName>
    </recommendedName>
</protein>
<dbReference type="Gene3D" id="1.10.8.840">
    <property type="entry name" value="Ribosome-associated complex head domain"/>
    <property type="match status" value="1"/>
</dbReference>
<dbReference type="Proteomes" id="UP001448207">
    <property type="component" value="Unassembled WGS sequence"/>
</dbReference>
<dbReference type="CDD" id="cd06257">
    <property type="entry name" value="DnaJ"/>
    <property type="match status" value="1"/>
</dbReference>
<dbReference type="Gene3D" id="1.10.287.110">
    <property type="entry name" value="DnaJ domain"/>
    <property type="match status" value="1"/>
</dbReference>
<feature type="domain" description="Myb-like" evidence="3">
    <location>
        <begin position="612"/>
        <end position="669"/>
    </location>
</feature>
<keyword evidence="5" id="KW-1185">Reference proteome</keyword>
<dbReference type="Pfam" id="PF23082">
    <property type="entry name" value="Myb_DNA-binding_2"/>
    <property type="match status" value="1"/>
</dbReference>
<dbReference type="PANTHER" id="PTHR43999:SF1">
    <property type="entry name" value="DNAJ HOMOLOG SUBFAMILY C MEMBER 2"/>
    <property type="match status" value="1"/>
</dbReference>
<evidence type="ECO:0000256" key="1">
    <source>
        <dbReference type="SAM" id="MobiDB-lite"/>
    </source>
</evidence>
<evidence type="ECO:0000313" key="5">
    <source>
        <dbReference type="Proteomes" id="UP001448207"/>
    </source>
</evidence>
<dbReference type="SUPFAM" id="SSF46689">
    <property type="entry name" value="Homeodomain-like"/>
    <property type="match status" value="1"/>
</dbReference>
<dbReference type="PROSITE" id="PS00636">
    <property type="entry name" value="DNAJ_1"/>
    <property type="match status" value="1"/>
</dbReference>
<dbReference type="InterPro" id="IPR001005">
    <property type="entry name" value="SANT/Myb"/>
</dbReference>
<dbReference type="CDD" id="cd00167">
    <property type="entry name" value="SANT"/>
    <property type="match status" value="1"/>
</dbReference>
<dbReference type="Pfam" id="PF00249">
    <property type="entry name" value="Myb_DNA-binding"/>
    <property type="match status" value="1"/>
</dbReference>
<evidence type="ECO:0000259" key="2">
    <source>
        <dbReference type="PROSITE" id="PS50076"/>
    </source>
</evidence>
<dbReference type="PANTHER" id="PTHR43999">
    <property type="entry name" value="DNAJ HOMOLOG SUBFAMILY C MEMBER 2"/>
    <property type="match status" value="1"/>
</dbReference>
<feature type="compositionally biased region" description="Basic and acidic residues" evidence="1">
    <location>
        <begin position="223"/>
        <end position="282"/>
    </location>
</feature>
<dbReference type="SMART" id="SM00717">
    <property type="entry name" value="SANT"/>
    <property type="match status" value="2"/>
</dbReference>
<dbReference type="InterPro" id="IPR018253">
    <property type="entry name" value="DnaJ_domain_CS"/>
</dbReference>
<accession>A0ABR3AMN2</accession>
<dbReference type="PROSITE" id="PS50076">
    <property type="entry name" value="DNAJ_2"/>
    <property type="match status" value="1"/>
</dbReference>
<feature type="region of interest" description="Disordered" evidence="1">
    <location>
        <begin position="201"/>
        <end position="288"/>
    </location>
</feature>
<organism evidence="4 5">
    <name type="scientific">Phycomyces blakesleeanus</name>
    <dbReference type="NCBI Taxonomy" id="4837"/>
    <lineage>
        <taxon>Eukaryota</taxon>
        <taxon>Fungi</taxon>
        <taxon>Fungi incertae sedis</taxon>
        <taxon>Mucoromycota</taxon>
        <taxon>Mucoromycotina</taxon>
        <taxon>Mucoromycetes</taxon>
        <taxon>Mucorales</taxon>
        <taxon>Phycomycetaceae</taxon>
        <taxon>Phycomyces</taxon>
    </lineage>
</organism>
<reference evidence="4 5" key="1">
    <citation type="submission" date="2024-04" db="EMBL/GenBank/DDBJ databases">
        <title>Symmetric and asymmetric DNA N6-adenine methylation regulates different biological responses in Mucorales.</title>
        <authorList>
            <consortium name="Lawrence Berkeley National Laboratory"/>
            <person name="Lax C."/>
            <person name="Mondo S.J."/>
            <person name="Osorio-Concepcion M."/>
            <person name="Muszewska A."/>
            <person name="Corrochano-Luque M."/>
            <person name="Gutierrez G."/>
            <person name="Riley R."/>
            <person name="Lipzen A."/>
            <person name="Guo J."/>
            <person name="Hundley H."/>
            <person name="Amirebrahimi M."/>
            <person name="Ng V."/>
            <person name="Lorenzo-Gutierrez D."/>
            <person name="Binder U."/>
            <person name="Yang J."/>
            <person name="Song Y."/>
            <person name="Canovas D."/>
            <person name="Navarro E."/>
            <person name="Freitag M."/>
            <person name="Gabaldon T."/>
            <person name="Grigoriev I.V."/>
            <person name="Corrochano L.M."/>
            <person name="Nicolas F.E."/>
            <person name="Garre V."/>
        </authorList>
    </citation>
    <scope>NUCLEOTIDE SEQUENCE [LARGE SCALE GENOMIC DNA]</scope>
    <source>
        <strain evidence="4 5">L51</strain>
    </source>
</reference>
<name>A0ABR3AMN2_PHYBL</name>
<dbReference type="InterPro" id="IPR042569">
    <property type="entry name" value="RAC_head_sf"/>
</dbReference>